<organism evidence="1 2">
    <name type="scientific">Hypoxylon rubiginosum</name>
    <dbReference type="NCBI Taxonomy" id="110542"/>
    <lineage>
        <taxon>Eukaryota</taxon>
        <taxon>Fungi</taxon>
        <taxon>Dikarya</taxon>
        <taxon>Ascomycota</taxon>
        <taxon>Pezizomycotina</taxon>
        <taxon>Sordariomycetes</taxon>
        <taxon>Xylariomycetidae</taxon>
        <taxon>Xylariales</taxon>
        <taxon>Hypoxylaceae</taxon>
        <taxon>Hypoxylon</taxon>
    </lineage>
</organism>
<comment type="caution">
    <text evidence="1">The sequence shown here is derived from an EMBL/GenBank/DDBJ whole genome shotgun (WGS) entry which is preliminary data.</text>
</comment>
<accession>A0ACC0CU40</accession>
<protein>
    <submittedName>
        <fullName evidence="1">Uncharacterized protein</fullName>
    </submittedName>
</protein>
<keyword evidence="2" id="KW-1185">Reference proteome</keyword>
<name>A0ACC0CU40_9PEZI</name>
<proteinExistence type="predicted"/>
<dbReference type="Proteomes" id="UP001497680">
    <property type="component" value="Unassembled WGS sequence"/>
</dbReference>
<evidence type="ECO:0000313" key="2">
    <source>
        <dbReference type="Proteomes" id="UP001497680"/>
    </source>
</evidence>
<gene>
    <name evidence="1" type="ORF">F4821DRAFT_262338</name>
</gene>
<reference evidence="1 2" key="1">
    <citation type="journal article" date="2022" name="New Phytol.">
        <title>Ecological generalism drives hyperdiversity of secondary metabolite gene clusters in xylarialean endophytes.</title>
        <authorList>
            <person name="Franco M.E.E."/>
            <person name="Wisecaver J.H."/>
            <person name="Arnold A.E."/>
            <person name="Ju Y.M."/>
            <person name="Slot J.C."/>
            <person name="Ahrendt S."/>
            <person name="Moore L.P."/>
            <person name="Eastman K.E."/>
            <person name="Scott K."/>
            <person name="Konkel Z."/>
            <person name="Mondo S.J."/>
            <person name="Kuo A."/>
            <person name="Hayes R.D."/>
            <person name="Haridas S."/>
            <person name="Andreopoulos B."/>
            <person name="Riley R."/>
            <person name="LaButti K."/>
            <person name="Pangilinan J."/>
            <person name="Lipzen A."/>
            <person name="Amirebrahimi M."/>
            <person name="Yan J."/>
            <person name="Adam C."/>
            <person name="Keymanesh K."/>
            <person name="Ng V."/>
            <person name="Louie K."/>
            <person name="Northen T."/>
            <person name="Drula E."/>
            <person name="Henrissat B."/>
            <person name="Hsieh H.M."/>
            <person name="Youens-Clark K."/>
            <person name="Lutzoni F."/>
            <person name="Miadlikowska J."/>
            <person name="Eastwood D.C."/>
            <person name="Hamelin R.C."/>
            <person name="Grigoriev I.V."/>
            <person name="U'Ren J.M."/>
        </authorList>
    </citation>
    <scope>NUCLEOTIDE SEQUENCE [LARGE SCALE GENOMIC DNA]</scope>
    <source>
        <strain evidence="1 2">ER1909</strain>
    </source>
</reference>
<evidence type="ECO:0000313" key="1">
    <source>
        <dbReference type="EMBL" id="KAI6084013.1"/>
    </source>
</evidence>
<dbReference type="EMBL" id="MU394343">
    <property type="protein sequence ID" value="KAI6084013.1"/>
    <property type="molecule type" value="Genomic_DNA"/>
</dbReference>
<sequence>MSGPAPAPAPAPAPPAGPVPFNCTVDRVRNLPNFTHEQLGDITAVLKSLARGTYPRFESVPTALNAYNCNWGSSTADEPWAYFHPVTTITPEEEKLKQRPVVQLDNRIQADLQKPWVSIRTGERFEEENERKLKSSAQYRFICFIHKHHIDMHRQTAQKSIFTISIWDREWDELTYHDAYHVDRPKRRREIQRFWRYVRAPGFIAAGEEAREKFMPRIRYRTVYHASERLADAMREIVPPRHTLWGVMAIAMEHMNEGADLQVSIVPDCVDYFGGCGRRLLPRLFAHLLWLCLDAKTDWGIERQRNFVRQFRISDRLRWMQIYVRHHLQWYSAWFYDEDDPVEEKGGEGEGEEGRGEREEVEEEVEGEGGEKGGEAEKEEGEKGEWDEWEEVEEAENDDGGRDEQGYPRDWMYELLNI</sequence>